<evidence type="ECO:0000313" key="1">
    <source>
        <dbReference type="Proteomes" id="UP000694863"/>
    </source>
</evidence>
<name>A0AC55DTR4_ECHTE</name>
<gene>
    <name evidence="2" type="primary">CUNH1orf127</name>
</gene>
<protein>
    <submittedName>
        <fullName evidence="2">Uncharacterized protein C1orf127 homolog</fullName>
    </submittedName>
</protein>
<accession>A0AC55DTR4</accession>
<reference evidence="2" key="1">
    <citation type="submission" date="2025-08" db="UniProtKB">
        <authorList>
            <consortium name="RefSeq"/>
        </authorList>
    </citation>
    <scope>IDENTIFICATION</scope>
</reference>
<proteinExistence type="predicted"/>
<keyword evidence="1" id="KW-1185">Reference proteome</keyword>
<sequence length="616" mass="67067">MAPTPLPPSRSAGRGRPGPTAPSSAGAQTAAPDGGTNPSAPLRLTYRAAARKLEQETRSEGLESSQLPPRSNKMALGPPPPPRRPPASPITSPPRGGGRLADAPPPSRQRSGPPLRRRRLRTRRGSSGKTYTWRRKVQGGKSVVASASLTTHGAAACLAWALSVAFTRMLPLKPNRDRPSPVLEDSTGEVECFSDYMTLWLPRRHAEGLRQWLGRELQLPGPWRSAPHLDPLLAQCGYFLHPTPDGDFLFRALYSACFVQKEKANYRLEIRVFQKGVSGPERSDGYIMECPVRTPKLDQVYVRCGPEFIQVSRPLPLGSSSGQGPWLLSLRGELVASLEDASLIGLDVDTNATTITVQSPRSELLQRREVLNTSTELLLLWLVGGHSAYSLEATCPPVSSQPQLDVFVHIPKQRLGLVKRGPYIEESLTLRSLRVLQSSTFRVTESPDLVVASIPAAGLLQVQPCQEDQGAPGTQAFSRVDLSLVFAEAATPALWTAENFFQCVGSGTELPTSAATPRTAPSPQPPGPESLPVGMASAASSPLQTARFLQKDQLPREEGTWTTSADSQDCGNKVDTHCLRLPQAIMWDEGGSFREFLENWNEKMVDHWMVTNNSNQ</sequence>
<dbReference type="Proteomes" id="UP000694863">
    <property type="component" value="Unplaced"/>
</dbReference>
<dbReference type="RefSeq" id="XP_045155137.1">
    <property type="nucleotide sequence ID" value="XM_045299202.1"/>
</dbReference>
<evidence type="ECO:0000313" key="2">
    <source>
        <dbReference type="RefSeq" id="XP_045155137.1"/>
    </source>
</evidence>
<organism evidence="1 2">
    <name type="scientific">Echinops telfairi</name>
    <name type="common">Lesser hedgehog tenrec</name>
    <dbReference type="NCBI Taxonomy" id="9371"/>
    <lineage>
        <taxon>Eukaryota</taxon>
        <taxon>Metazoa</taxon>
        <taxon>Chordata</taxon>
        <taxon>Craniata</taxon>
        <taxon>Vertebrata</taxon>
        <taxon>Euteleostomi</taxon>
        <taxon>Mammalia</taxon>
        <taxon>Eutheria</taxon>
        <taxon>Afrotheria</taxon>
        <taxon>Tenrecidae</taxon>
        <taxon>Tenrecinae</taxon>
        <taxon>Echinops</taxon>
    </lineage>
</organism>